<evidence type="ECO:0000313" key="1">
    <source>
        <dbReference type="EnsemblMetazoa" id="AARA014496-PA"/>
    </source>
</evidence>
<protein>
    <submittedName>
        <fullName evidence="1">Uncharacterized protein</fullName>
    </submittedName>
</protein>
<dbReference type="Proteomes" id="UP000075840">
    <property type="component" value="Unassembled WGS sequence"/>
</dbReference>
<dbReference type="EnsemblMetazoa" id="AARA014496-RA">
    <property type="protein sequence ID" value="AARA014496-PA"/>
    <property type="gene ID" value="AARA014496"/>
</dbReference>
<evidence type="ECO:0000313" key="2">
    <source>
        <dbReference type="Proteomes" id="UP000075840"/>
    </source>
</evidence>
<reference evidence="1" key="1">
    <citation type="submission" date="2022-08" db="UniProtKB">
        <authorList>
            <consortium name="EnsemblMetazoa"/>
        </authorList>
    </citation>
    <scope>IDENTIFICATION</scope>
    <source>
        <strain evidence="1">Dongola</strain>
    </source>
</reference>
<keyword evidence="2" id="KW-1185">Reference proteome</keyword>
<organism evidence="1 2">
    <name type="scientific">Anopheles arabiensis</name>
    <name type="common">Mosquito</name>
    <dbReference type="NCBI Taxonomy" id="7173"/>
    <lineage>
        <taxon>Eukaryota</taxon>
        <taxon>Metazoa</taxon>
        <taxon>Ecdysozoa</taxon>
        <taxon>Arthropoda</taxon>
        <taxon>Hexapoda</taxon>
        <taxon>Insecta</taxon>
        <taxon>Pterygota</taxon>
        <taxon>Neoptera</taxon>
        <taxon>Endopterygota</taxon>
        <taxon>Diptera</taxon>
        <taxon>Nematocera</taxon>
        <taxon>Culicoidea</taxon>
        <taxon>Culicidae</taxon>
        <taxon>Anophelinae</taxon>
        <taxon>Anopheles</taxon>
    </lineage>
</organism>
<proteinExistence type="predicted"/>
<dbReference type="AlphaFoldDB" id="A0A182IG99"/>
<dbReference type="EMBL" id="APCN01001540">
    <property type="status" value="NOT_ANNOTATED_CDS"/>
    <property type="molecule type" value="Genomic_DNA"/>
</dbReference>
<sequence length="45" mass="5020">MTSQSREQMQTRAGCSTQKSRAFSLGALHHMLPEMHSDRSLSSVL</sequence>
<accession>A0A182IG99</accession>
<dbReference type="VEuPathDB" id="VectorBase:AARA014496"/>
<name>A0A182IG99_ANOAR</name>